<organism evidence="1">
    <name type="scientific">uncultured organism</name>
    <dbReference type="NCBI Taxonomy" id="155900"/>
    <lineage>
        <taxon>unclassified sequences</taxon>
        <taxon>environmental samples</taxon>
    </lineage>
</organism>
<evidence type="ECO:0000313" key="1">
    <source>
        <dbReference type="EMBL" id="QEA07087.1"/>
    </source>
</evidence>
<gene>
    <name evidence="1" type="ORF">KBTEX_03432</name>
</gene>
<dbReference type="EMBL" id="MN079201">
    <property type="protein sequence ID" value="QEA07087.1"/>
    <property type="molecule type" value="Genomic_DNA"/>
</dbReference>
<dbReference type="AlphaFoldDB" id="A0A5B8RJN0"/>
<reference evidence="1" key="1">
    <citation type="submission" date="2019-06" db="EMBL/GenBank/DDBJ databases">
        <authorList>
            <person name="Murdoch R.W."/>
            <person name="Fathepure B."/>
        </authorList>
    </citation>
    <scope>NUCLEOTIDE SEQUENCE</scope>
</reference>
<protein>
    <submittedName>
        <fullName evidence="1">Uncharacterized protein</fullName>
    </submittedName>
</protein>
<accession>A0A5B8RJN0</accession>
<name>A0A5B8RJN0_9ZZZZ</name>
<sequence>MLQVCLGLPGCAPDVIPPELAAFEIHLHRLDGLVAHEALHLAQARPQGQGFGGVGGGDPADALAVLEALLVAQSHEYLAGPGIAQLGDQFAAQLRE</sequence>
<proteinExistence type="predicted"/>